<dbReference type="Pfam" id="PF20049">
    <property type="entry name" value="DUF6451"/>
    <property type="match status" value="1"/>
</dbReference>
<evidence type="ECO:0000313" key="6">
    <source>
        <dbReference type="Proteomes" id="UP000277204"/>
    </source>
</evidence>
<dbReference type="InterPro" id="IPR029321">
    <property type="entry name" value="INTS2"/>
</dbReference>
<name>A0A183LRY0_9TREM</name>
<dbReference type="InterPro" id="IPR026236">
    <property type="entry name" value="Int2_metazoa"/>
</dbReference>
<evidence type="ECO:0000313" key="5">
    <source>
        <dbReference type="EMBL" id="VDO71822.1"/>
    </source>
</evidence>
<comment type="similarity">
    <text evidence="2">Belongs to the Integrator subunit 2 family.</text>
</comment>
<dbReference type="Proteomes" id="UP000277204">
    <property type="component" value="Unassembled WGS sequence"/>
</dbReference>
<evidence type="ECO:0000256" key="2">
    <source>
        <dbReference type="ARBA" id="ARBA00006705"/>
    </source>
</evidence>
<dbReference type="GO" id="GO:0032039">
    <property type="term" value="C:integrator complex"/>
    <property type="evidence" value="ECO:0007669"/>
    <property type="project" value="InterPro"/>
</dbReference>
<dbReference type="EMBL" id="UZAI01002463">
    <property type="protein sequence ID" value="VDO71822.1"/>
    <property type="molecule type" value="Genomic_DNA"/>
</dbReference>
<dbReference type="InterPro" id="IPR045609">
    <property type="entry name" value="DUF6451"/>
</dbReference>
<dbReference type="Pfam" id="PF14750">
    <property type="entry name" value="INTS2"/>
    <property type="match status" value="1"/>
</dbReference>
<protein>
    <submittedName>
        <fullName evidence="5">Uncharacterized protein</fullName>
    </submittedName>
</protein>
<proteinExistence type="inferred from homology"/>
<dbReference type="PANTHER" id="PTHR28608">
    <property type="entry name" value="INTEGRATOR COMPLEX SUBUNIT 2"/>
    <property type="match status" value="1"/>
</dbReference>
<organism evidence="5 6">
    <name type="scientific">Schistosoma margrebowiei</name>
    <dbReference type="NCBI Taxonomy" id="48269"/>
    <lineage>
        <taxon>Eukaryota</taxon>
        <taxon>Metazoa</taxon>
        <taxon>Spiralia</taxon>
        <taxon>Lophotrochozoa</taxon>
        <taxon>Platyhelminthes</taxon>
        <taxon>Trematoda</taxon>
        <taxon>Digenea</taxon>
        <taxon>Strigeidida</taxon>
        <taxon>Schistosomatoidea</taxon>
        <taxon>Schistosomatidae</taxon>
        <taxon>Schistosoma</taxon>
    </lineage>
</organism>
<sequence length="612" mass="69762">MGGETNNSNGNCYNKRSISFKKFLYKILKALEDVKTITYLGSIIDEHGGSDADVIQARIGKARTAYLQLKNIWNSKQLSTNTKIRIFYTNEKRKTKEQIALKNGDRHEKNEQELDRTRKEGPEQSGFPPELSQKLLILLTHRTVVSERGLQYISYSLAFLIGLRSSLATGISSDTNGVMHNNSRVPANTTDIENTIVTWLQRLIDEQDIFNSLTQSSSSSYLRNCNQFSKTTSYIEPLLLLAILFHTNQPGPITELISTLLGLRIPSLGRTINGWRKLFFQTVFTENMIANQVARIPITPKLSRHLVGHLPTQCMLQLLKSHAFAKNKLHTKKWIIGQIRESVRPIHPLLPELLEAHITHSFTSNSNNSSSLNSDIPSIIGTTTSSSISSSTITTNPTASTAYINLSLISEQELINEFTNSKSSNLIQFCAPGIHLQSKINHKSVNRLYISTTEQDFTPQLLFLYYAFFVFDYQFNLRLTSNRHRLPNEPSCVYSNKLWDIIPITYLLRYARAHLSDYRSLYPKLLQLVTNHFPHLTMGEMMIQDELLLDSIWRSEHEPIRVLCINKAEMNLSPVNNTTTIVTSRVMTNQTNFVYQQSNYPLPFREEQLNQG</sequence>
<keyword evidence="3" id="KW-0539">Nucleus</keyword>
<dbReference type="AlphaFoldDB" id="A0A183LRY0"/>
<reference evidence="5 6" key="1">
    <citation type="submission" date="2018-11" db="EMBL/GenBank/DDBJ databases">
        <authorList>
            <consortium name="Pathogen Informatics"/>
        </authorList>
    </citation>
    <scope>NUCLEOTIDE SEQUENCE [LARGE SCALE GENOMIC DNA]</scope>
    <source>
        <strain evidence="5 6">Zambia</strain>
    </source>
</reference>
<evidence type="ECO:0000256" key="3">
    <source>
        <dbReference type="ARBA" id="ARBA00023242"/>
    </source>
</evidence>
<keyword evidence="6" id="KW-1185">Reference proteome</keyword>
<dbReference type="GO" id="GO:0034472">
    <property type="term" value="P:snRNA 3'-end processing"/>
    <property type="evidence" value="ECO:0007669"/>
    <property type="project" value="TreeGrafter"/>
</dbReference>
<dbReference type="PRINTS" id="PR02105">
    <property type="entry name" value="INTSUBUNIT2"/>
</dbReference>
<dbReference type="PANTHER" id="PTHR28608:SF1">
    <property type="entry name" value="INTEGRATOR COMPLEX SUBUNIT 2"/>
    <property type="match status" value="1"/>
</dbReference>
<comment type="subcellular location">
    <subcellularLocation>
        <location evidence="1">Nucleus</location>
    </subcellularLocation>
</comment>
<evidence type="ECO:0000256" key="4">
    <source>
        <dbReference type="SAM" id="MobiDB-lite"/>
    </source>
</evidence>
<feature type="region of interest" description="Disordered" evidence="4">
    <location>
        <begin position="97"/>
        <end position="128"/>
    </location>
</feature>
<gene>
    <name evidence="5" type="ORF">SMRZ_LOCUS6555</name>
</gene>
<dbReference type="STRING" id="48269.A0A183LRY0"/>
<evidence type="ECO:0000256" key="1">
    <source>
        <dbReference type="ARBA" id="ARBA00004123"/>
    </source>
</evidence>
<feature type="compositionally biased region" description="Basic and acidic residues" evidence="4">
    <location>
        <begin position="97"/>
        <end position="122"/>
    </location>
</feature>
<accession>A0A183LRY0</accession>